<keyword evidence="5" id="KW-0645">Protease</keyword>
<dbReference type="SUPFAM" id="SSF53474">
    <property type="entry name" value="alpha/beta-Hydrolases"/>
    <property type="match status" value="1"/>
</dbReference>
<dbReference type="InterPro" id="IPR000383">
    <property type="entry name" value="Xaa-Pro-like_dom"/>
</dbReference>
<reference evidence="11 12" key="1">
    <citation type="submission" date="2018-07" db="EMBL/GenBank/DDBJ databases">
        <title>Whole Genome Shotgun Sequence of Streptomyces spongiicola strain 531S.</title>
        <authorList>
            <person name="Dohra H."/>
            <person name="Kodani S."/>
        </authorList>
    </citation>
    <scope>NUCLEOTIDE SEQUENCE [LARGE SCALE GENOMIC DNA]</scope>
    <source>
        <strain evidence="11 12">531S</strain>
    </source>
</reference>
<keyword evidence="6" id="KW-0378">Hydrolase</keyword>
<dbReference type="Gene3D" id="2.60.120.260">
    <property type="entry name" value="Galactose-binding domain-like"/>
    <property type="match status" value="1"/>
</dbReference>
<organism evidence="11 12">
    <name type="scientific">Streptomyces spongiicola</name>
    <dbReference type="NCBI Taxonomy" id="1690221"/>
    <lineage>
        <taxon>Bacteria</taxon>
        <taxon>Bacillati</taxon>
        <taxon>Actinomycetota</taxon>
        <taxon>Actinomycetes</taxon>
        <taxon>Kitasatosporales</taxon>
        <taxon>Streptomycetaceae</taxon>
        <taxon>Streptomyces</taxon>
    </lineage>
</organism>
<evidence type="ECO:0000256" key="5">
    <source>
        <dbReference type="ARBA" id="ARBA00022670"/>
    </source>
</evidence>
<dbReference type="GO" id="GO:0008239">
    <property type="term" value="F:dipeptidyl-peptidase activity"/>
    <property type="evidence" value="ECO:0007669"/>
    <property type="project" value="UniProtKB-EC"/>
</dbReference>
<evidence type="ECO:0000256" key="4">
    <source>
        <dbReference type="ARBA" id="ARBA00022438"/>
    </source>
</evidence>
<dbReference type="SUPFAM" id="SSF49785">
    <property type="entry name" value="Galactose-binding domain-like"/>
    <property type="match status" value="1"/>
</dbReference>
<keyword evidence="4" id="KW-0031">Aminopeptidase</keyword>
<evidence type="ECO:0000313" key="12">
    <source>
        <dbReference type="Proteomes" id="UP000265354"/>
    </source>
</evidence>
<evidence type="ECO:0000256" key="3">
    <source>
        <dbReference type="ARBA" id="ARBA00012463"/>
    </source>
</evidence>
<evidence type="ECO:0000256" key="7">
    <source>
        <dbReference type="ARBA" id="ARBA00022825"/>
    </source>
</evidence>
<dbReference type="EMBL" id="BGZL01000006">
    <property type="protein sequence ID" value="GBQ01237.1"/>
    <property type="molecule type" value="Genomic_DNA"/>
</dbReference>
<dbReference type="NCBIfam" id="NF003780">
    <property type="entry name" value="PRK05371.1-1"/>
    <property type="match status" value="1"/>
</dbReference>
<dbReference type="EC" id="3.4.14.11" evidence="3"/>
<dbReference type="GO" id="GO:0008236">
    <property type="term" value="F:serine-type peptidase activity"/>
    <property type="evidence" value="ECO:0007669"/>
    <property type="project" value="UniProtKB-KW"/>
</dbReference>
<name>A0A388SX75_9ACTN</name>
<protein>
    <recommendedName>
        <fullName evidence="3">Xaa-Pro dipeptidyl-peptidase</fullName>
        <ecNumber evidence="3">3.4.14.11</ecNumber>
    </recommendedName>
    <alternativeName>
        <fullName evidence="8">X-prolyl-dipeptidyl aminopeptidase</fullName>
    </alternativeName>
</protein>
<feature type="domain" description="Xaa-Pro dipeptidyl-peptidase C-terminal" evidence="10">
    <location>
        <begin position="417"/>
        <end position="665"/>
    </location>
</feature>
<sequence length="670" mass="72702">MARSDRTGGSGTARARTGRARAKSPGTAYGWGTALLAVSLLSALPAPVARADDPAPALSVVDDRTQPVFSRADAVHQQVDVETEADSDGDGRPDTVRMRILRPRETDAGLKVATIVEASPYWAGGNDVRYHDVDVEVDGLPSGVRPPRGDRVPGLVTPYEGRPAAHQRQPAAGQAAGSVPWPGYTDNYFLPRGYAVAQVDSLGTGGSTGCPTSGGRNETLGAKAAVDWLNGRARGWDPQGRPVGAAWSTGDTAMMGISYNGTLPTAVATTGVEGLKAIVPISGISSWYDYYRAGGGVVAPGGYQGEDADVLAEYVHTRADREVCRPVIDRLTREQDRVTGDFTPFWQERDYLRDAGRIKAGVFLVHGGSDWNVRTGHFGQLWEALKKHGVPRKLWLHQAGHVNPMPLRMEEWLDRLHLWFDHWLYGLDNGALAEPPVEVEQSDFSWRRQSDWPARGTRDVRLWLNEGGLGPLPGRPVRQTATDRGRTVPAEDLVADPGTARPDRLAYTTGPLPADLRVNGVPELSVRASLDGSSPYVTALLVDYGTDTRATAGTVTDTSRQVCYGEGVPGDTGCAYRTRHRTETADFKIVSRGWLDIRNRHSVERQSRVVEGREYRLEWAMQPQDHVFEKGHRLGVVLISTDHDHTLRHPAGTELAVRAGVSSVTLPVAG</sequence>
<evidence type="ECO:0000256" key="8">
    <source>
        <dbReference type="ARBA" id="ARBA00030045"/>
    </source>
</evidence>
<dbReference type="GO" id="GO:0006508">
    <property type="term" value="P:proteolysis"/>
    <property type="evidence" value="ECO:0007669"/>
    <property type="project" value="UniProtKB-KW"/>
</dbReference>
<dbReference type="InterPro" id="IPR008979">
    <property type="entry name" value="Galactose-bd-like_sf"/>
</dbReference>
<dbReference type="Pfam" id="PF02129">
    <property type="entry name" value="Peptidase_S15"/>
    <property type="match status" value="1"/>
</dbReference>
<feature type="region of interest" description="Disordered" evidence="9">
    <location>
        <begin position="1"/>
        <end position="27"/>
    </location>
</feature>
<accession>A0A388SX75</accession>
<dbReference type="InterPro" id="IPR008252">
    <property type="entry name" value="Pept_S15_Xpro"/>
</dbReference>
<dbReference type="AlphaFoldDB" id="A0A388SX75"/>
<comment type="caution">
    <text evidence="11">The sequence shown here is derived from an EMBL/GenBank/DDBJ whole genome shotgun (WGS) entry which is preliminary data.</text>
</comment>
<dbReference type="Proteomes" id="UP000265354">
    <property type="component" value="Unassembled WGS sequence"/>
</dbReference>
<dbReference type="PRINTS" id="PR00923">
    <property type="entry name" value="LACTOPTASE"/>
</dbReference>
<dbReference type="Gene3D" id="3.40.50.1820">
    <property type="entry name" value="alpha/beta hydrolase"/>
    <property type="match status" value="1"/>
</dbReference>
<comment type="catalytic activity">
    <reaction evidence="1">
        <text>Hydrolyzes Xaa-Pro-|- bonds to release unblocked, N-terminal dipeptides from substrates including Ala-Pro-|-p-nitroanilide and (sequentially) Tyr-Pro-|-Phe-Pro-|-Gly-Pro-|-Ile.</text>
        <dbReference type="EC" id="3.4.14.11"/>
    </reaction>
</comment>
<dbReference type="Gene3D" id="1.10.246.70">
    <property type="match status" value="1"/>
</dbReference>
<gene>
    <name evidence="11" type="ORF">SSP531S_26700</name>
</gene>
<evidence type="ECO:0000256" key="9">
    <source>
        <dbReference type="SAM" id="MobiDB-lite"/>
    </source>
</evidence>
<dbReference type="GO" id="GO:0004177">
    <property type="term" value="F:aminopeptidase activity"/>
    <property type="evidence" value="ECO:0007669"/>
    <property type="project" value="UniProtKB-KW"/>
</dbReference>
<evidence type="ECO:0000313" key="11">
    <source>
        <dbReference type="EMBL" id="GBQ01237.1"/>
    </source>
</evidence>
<evidence type="ECO:0000256" key="6">
    <source>
        <dbReference type="ARBA" id="ARBA00022801"/>
    </source>
</evidence>
<dbReference type="InterPro" id="IPR013736">
    <property type="entry name" value="Xaa-Pro_dipept_C"/>
</dbReference>
<dbReference type="SMART" id="SM00939">
    <property type="entry name" value="PepX_C"/>
    <property type="match status" value="1"/>
</dbReference>
<evidence type="ECO:0000256" key="2">
    <source>
        <dbReference type="ARBA" id="ARBA00010819"/>
    </source>
</evidence>
<evidence type="ECO:0000259" key="10">
    <source>
        <dbReference type="SMART" id="SM00939"/>
    </source>
</evidence>
<comment type="similarity">
    <text evidence="2">Belongs to the peptidase S15 family.</text>
</comment>
<dbReference type="InterPro" id="IPR029058">
    <property type="entry name" value="AB_hydrolase_fold"/>
</dbReference>
<evidence type="ECO:0000256" key="1">
    <source>
        <dbReference type="ARBA" id="ARBA00000123"/>
    </source>
</evidence>
<dbReference type="RefSeq" id="WP_172607700.1">
    <property type="nucleotide sequence ID" value="NZ_BGZL01000006.1"/>
</dbReference>
<proteinExistence type="inferred from homology"/>
<keyword evidence="7" id="KW-0720">Serine protease</keyword>
<dbReference type="Pfam" id="PF08530">
    <property type="entry name" value="PepX_C"/>
    <property type="match status" value="1"/>
</dbReference>